<sequence length="455" mass="52146">MARVTRCSPGSLPFIYLGLTIGSNMNLVAHWQGMLDKFKNRLSTWKAILLSIGGRLTLIKAVLGSVGLYFMSIFRVPETILKLLERLRAKFFWGGDENSRKLAWIKWENILASLEKGGLGIGSLKAFNLVLLQKWRWRMVSNPNLLWVKVIKAIHEEDAGLDLKSCNTNGLWAKIVRSINFLHSSGIVPKQTLRFKVGGVWSFQWRRKVTGRGSDLLACLMDDLNHITILEGDDTFSRNIGSTGLFTVGATRNHIDDLMLPTMDIQTRWYKILPRKVNIFFWRLRLDRLPHRLNLSRRGLDITSIMCPVCSNGVESNEHIFFYCEVASNIWRLVRIWCDMSIPILNSHSDWLEWIENLQISNALKERMIVIVVTTFLSKQQSSGSHLFDVLLSMEFEFICVLPCQGYEETKYLMKRQKQTINGLIKEALLEFEAKGVKVFSLGLLNQGEELLIPV</sequence>
<protein>
    <submittedName>
        <fullName evidence="3">RNA-directed DNA polymerase, eukaryota, reverse transcriptase zinc-binding domain protein</fullName>
    </submittedName>
</protein>
<dbReference type="PANTHER" id="PTHR33116">
    <property type="entry name" value="REVERSE TRANSCRIPTASE ZINC-BINDING DOMAIN-CONTAINING PROTEIN-RELATED-RELATED"/>
    <property type="match status" value="1"/>
</dbReference>
<evidence type="ECO:0000256" key="1">
    <source>
        <dbReference type="SAM" id="Phobius"/>
    </source>
</evidence>
<proteinExistence type="predicted"/>
<evidence type="ECO:0000313" key="3">
    <source>
        <dbReference type="EMBL" id="GJT82781.1"/>
    </source>
</evidence>
<dbReference type="InterPro" id="IPR026960">
    <property type="entry name" value="RVT-Znf"/>
</dbReference>
<dbReference type="PANTHER" id="PTHR33116:SF77">
    <property type="entry name" value="RNA-DIRECTED DNA POLYMERASE"/>
    <property type="match status" value="1"/>
</dbReference>
<evidence type="ECO:0000259" key="2">
    <source>
        <dbReference type="Pfam" id="PF13966"/>
    </source>
</evidence>
<feature type="transmembrane region" description="Helical" evidence="1">
    <location>
        <begin position="14"/>
        <end position="35"/>
    </location>
</feature>
<feature type="domain" description="Reverse transcriptase zinc-binding" evidence="2">
    <location>
        <begin position="263"/>
        <end position="331"/>
    </location>
</feature>
<comment type="caution">
    <text evidence="3">The sequence shown here is derived from an EMBL/GenBank/DDBJ whole genome shotgun (WGS) entry which is preliminary data.</text>
</comment>
<reference evidence="3" key="2">
    <citation type="submission" date="2022-01" db="EMBL/GenBank/DDBJ databases">
        <authorList>
            <person name="Yamashiro T."/>
            <person name="Shiraishi A."/>
            <person name="Satake H."/>
            <person name="Nakayama K."/>
        </authorList>
    </citation>
    <scope>NUCLEOTIDE SEQUENCE</scope>
</reference>
<keyword evidence="1" id="KW-1133">Transmembrane helix</keyword>
<dbReference type="Proteomes" id="UP001151760">
    <property type="component" value="Unassembled WGS sequence"/>
</dbReference>
<keyword evidence="1" id="KW-0812">Transmembrane</keyword>
<name>A0ABQ5H5I3_9ASTR</name>
<dbReference type="EMBL" id="BQNB010019199">
    <property type="protein sequence ID" value="GJT82781.1"/>
    <property type="molecule type" value="Genomic_DNA"/>
</dbReference>
<dbReference type="GO" id="GO:0003964">
    <property type="term" value="F:RNA-directed DNA polymerase activity"/>
    <property type="evidence" value="ECO:0007669"/>
    <property type="project" value="UniProtKB-KW"/>
</dbReference>
<reference evidence="3" key="1">
    <citation type="journal article" date="2022" name="Int. J. Mol. Sci.">
        <title>Draft Genome of Tanacetum Coccineum: Genomic Comparison of Closely Related Tanacetum-Family Plants.</title>
        <authorList>
            <person name="Yamashiro T."/>
            <person name="Shiraishi A."/>
            <person name="Nakayama K."/>
            <person name="Satake H."/>
        </authorList>
    </citation>
    <scope>NUCLEOTIDE SEQUENCE</scope>
</reference>
<keyword evidence="3" id="KW-0808">Transferase</keyword>
<keyword evidence="3" id="KW-0695">RNA-directed DNA polymerase</keyword>
<gene>
    <name evidence="3" type="ORF">Tco_1057123</name>
</gene>
<dbReference type="Pfam" id="PF13966">
    <property type="entry name" value="zf-RVT"/>
    <property type="match status" value="1"/>
</dbReference>
<keyword evidence="4" id="KW-1185">Reference proteome</keyword>
<keyword evidence="3" id="KW-0548">Nucleotidyltransferase</keyword>
<evidence type="ECO:0000313" key="4">
    <source>
        <dbReference type="Proteomes" id="UP001151760"/>
    </source>
</evidence>
<accession>A0ABQ5H5I3</accession>
<keyword evidence="1" id="KW-0472">Membrane</keyword>
<organism evidence="3 4">
    <name type="scientific">Tanacetum coccineum</name>
    <dbReference type="NCBI Taxonomy" id="301880"/>
    <lineage>
        <taxon>Eukaryota</taxon>
        <taxon>Viridiplantae</taxon>
        <taxon>Streptophyta</taxon>
        <taxon>Embryophyta</taxon>
        <taxon>Tracheophyta</taxon>
        <taxon>Spermatophyta</taxon>
        <taxon>Magnoliopsida</taxon>
        <taxon>eudicotyledons</taxon>
        <taxon>Gunneridae</taxon>
        <taxon>Pentapetalae</taxon>
        <taxon>asterids</taxon>
        <taxon>campanulids</taxon>
        <taxon>Asterales</taxon>
        <taxon>Asteraceae</taxon>
        <taxon>Asteroideae</taxon>
        <taxon>Anthemideae</taxon>
        <taxon>Anthemidinae</taxon>
        <taxon>Tanacetum</taxon>
    </lineage>
</organism>